<organism evidence="2 3">
    <name type="scientific">Thalassiosira pseudonana</name>
    <name type="common">Marine diatom</name>
    <name type="synonym">Cyclotella nana</name>
    <dbReference type="NCBI Taxonomy" id="35128"/>
    <lineage>
        <taxon>Eukaryota</taxon>
        <taxon>Sar</taxon>
        <taxon>Stramenopiles</taxon>
        <taxon>Ochrophyta</taxon>
        <taxon>Bacillariophyta</taxon>
        <taxon>Coscinodiscophyceae</taxon>
        <taxon>Thalassiosirophycidae</taxon>
        <taxon>Thalassiosirales</taxon>
        <taxon>Thalassiosiraceae</taxon>
        <taxon>Thalassiosira</taxon>
    </lineage>
</organism>
<dbReference type="GeneID" id="7448122"/>
<evidence type="ECO:0000259" key="1">
    <source>
        <dbReference type="PROSITE" id="PS50020"/>
    </source>
</evidence>
<dbReference type="CDD" id="cd00201">
    <property type="entry name" value="WW"/>
    <property type="match status" value="2"/>
</dbReference>
<dbReference type="PROSITE" id="PS50020">
    <property type="entry name" value="WW_DOMAIN_2"/>
    <property type="match status" value="2"/>
</dbReference>
<protein>
    <recommendedName>
        <fullName evidence="1">WW domain-containing protein</fullName>
    </recommendedName>
</protein>
<gene>
    <name evidence="2" type="ORF">THAPSDRAFT_20404</name>
</gene>
<feature type="non-terminal residue" evidence="2">
    <location>
        <position position="1"/>
    </location>
</feature>
<evidence type="ECO:0000313" key="3">
    <source>
        <dbReference type="Proteomes" id="UP000001449"/>
    </source>
</evidence>
<feature type="non-terminal residue" evidence="2">
    <location>
        <position position="70"/>
    </location>
</feature>
<dbReference type="OMA" id="KSYFVDH"/>
<sequence length="70" mass="7934">WTEATDPSGRVFYFNQNTAESAWDRPVGKVAEESPSLPSDWVETLDPTSGKTYYYNEATNETTWDKPAVE</sequence>
<dbReference type="InterPro" id="IPR039726">
    <property type="entry name" value="Prp40-like"/>
</dbReference>
<dbReference type="PROSITE" id="PS01159">
    <property type="entry name" value="WW_DOMAIN_1"/>
    <property type="match status" value="1"/>
</dbReference>
<dbReference type="EMBL" id="CM000645">
    <property type="protein sequence ID" value="EED90309.1"/>
    <property type="molecule type" value="Genomic_DNA"/>
</dbReference>
<dbReference type="RefSeq" id="XP_002292334.1">
    <property type="nucleotide sequence ID" value="XM_002292298.1"/>
</dbReference>
<name>B8C8L3_THAPS</name>
<dbReference type="STRING" id="35128.B8C8L3"/>
<reference evidence="2 3" key="2">
    <citation type="journal article" date="2008" name="Nature">
        <title>The Phaeodactylum genome reveals the evolutionary history of diatom genomes.</title>
        <authorList>
            <person name="Bowler C."/>
            <person name="Allen A.E."/>
            <person name="Badger J.H."/>
            <person name="Grimwood J."/>
            <person name="Jabbari K."/>
            <person name="Kuo A."/>
            <person name="Maheswari U."/>
            <person name="Martens C."/>
            <person name="Maumus F."/>
            <person name="Otillar R.P."/>
            <person name="Rayko E."/>
            <person name="Salamov A."/>
            <person name="Vandepoele K."/>
            <person name="Beszteri B."/>
            <person name="Gruber A."/>
            <person name="Heijde M."/>
            <person name="Katinka M."/>
            <person name="Mock T."/>
            <person name="Valentin K."/>
            <person name="Verret F."/>
            <person name="Berges J.A."/>
            <person name="Brownlee C."/>
            <person name="Cadoret J.P."/>
            <person name="Chiovitti A."/>
            <person name="Choi C.J."/>
            <person name="Coesel S."/>
            <person name="De Martino A."/>
            <person name="Detter J.C."/>
            <person name="Durkin C."/>
            <person name="Falciatore A."/>
            <person name="Fournet J."/>
            <person name="Haruta M."/>
            <person name="Huysman M.J."/>
            <person name="Jenkins B.D."/>
            <person name="Jiroutova K."/>
            <person name="Jorgensen R.E."/>
            <person name="Joubert Y."/>
            <person name="Kaplan A."/>
            <person name="Kroger N."/>
            <person name="Kroth P.G."/>
            <person name="La Roche J."/>
            <person name="Lindquist E."/>
            <person name="Lommer M."/>
            <person name="Martin-Jezequel V."/>
            <person name="Lopez P.J."/>
            <person name="Lucas S."/>
            <person name="Mangogna M."/>
            <person name="McGinnis K."/>
            <person name="Medlin L.K."/>
            <person name="Montsant A."/>
            <person name="Oudot-Le Secq M.P."/>
            <person name="Napoli C."/>
            <person name="Obornik M."/>
            <person name="Parker M.S."/>
            <person name="Petit J.L."/>
            <person name="Porcel B.M."/>
            <person name="Poulsen N."/>
            <person name="Robison M."/>
            <person name="Rychlewski L."/>
            <person name="Rynearson T.A."/>
            <person name="Schmutz J."/>
            <person name="Shapiro H."/>
            <person name="Siaut M."/>
            <person name="Stanley M."/>
            <person name="Sussman M.R."/>
            <person name="Taylor A.R."/>
            <person name="Vardi A."/>
            <person name="von Dassow P."/>
            <person name="Vyverman W."/>
            <person name="Willis A."/>
            <person name="Wyrwicz L.S."/>
            <person name="Rokhsar D.S."/>
            <person name="Weissenbach J."/>
            <person name="Armbrust E.V."/>
            <person name="Green B.R."/>
            <person name="Van de Peer Y."/>
            <person name="Grigoriev I.V."/>
        </authorList>
    </citation>
    <scope>NUCLEOTIDE SEQUENCE [LARGE SCALE GENOMIC DNA]</scope>
    <source>
        <strain evidence="2 3">CCMP1335</strain>
    </source>
</reference>
<dbReference type="Proteomes" id="UP000001449">
    <property type="component" value="Chromosome 9"/>
</dbReference>
<feature type="domain" description="WW" evidence="1">
    <location>
        <begin position="35"/>
        <end position="69"/>
    </location>
</feature>
<dbReference type="GO" id="GO:0045292">
    <property type="term" value="P:mRNA cis splicing, via spliceosome"/>
    <property type="evidence" value="ECO:0007669"/>
    <property type="project" value="InterPro"/>
</dbReference>
<dbReference type="InterPro" id="IPR001202">
    <property type="entry name" value="WW_dom"/>
</dbReference>
<dbReference type="PANTHER" id="PTHR11864">
    <property type="entry name" value="PRE-MRNA-PROCESSING PROTEIN PRP40"/>
    <property type="match status" value="1"/>
</dbReference>
<accession>B8C8L3</accession>
<dbReference type="KEGG" id="tps:THAPSDRAFT_20404"/>
<feature type="domain" description="WW" evidence="1">
    <location>
        <begin position="1"/>
        <end position="28"/>
    </location>
</feature>
<dbReference type="AlphaFoldDB" id="B8C8L3"/>
<proteinExistence type="predicted"/>
<dbReference type="HOGENOM" id="CLU_190844_0_0_1"/>
<dbReference type="SMART" id="SM00456">
    <property type="entry name" value="WW"/>
    <property type="match status" value="2"/>
</dbReference>
<keyword evidence="3" id="KW-1185">Reference proteome</keyword>
<reference evidence="2 3" key="1">
    <citation type="journal article" date="2004" name="Science">
        <title>The genome of the diatom Thalassiosira pseudonana: ecology, evolution, and metabolism.</title>
        <authorList>
            <person name="Armbrust E.V."/>
            <person name="Berges J.A."/>
            <person name="Bowler C."/>
            <person name="Green B.R."/>
            <person name="Martinez D."/>
            <person name="Putnam N.H."/>
            <person name="Zhou S."/>
            <person name="Allen A.E."/>
            <person name="Apt K.E."/>
            <person name="Bechner M."/>
            <person name="Brzezinski M.A."/>
            <person name="Chaal B.K."/>
            <person name="Chiovitti A."/>
            <person name="Davis A.K."/>
            <person name="Demarest M.S."/>
            <person name="Detter J.C."/>
            <person name="Glavina T."/>
            <person name="Goodstein D."/>
            <person name="Hadi M.Z."/>
            <person name="Hellsten U."/>
            <person name="Hildebrand M."/>
            <person name="Jenkins B.D."/>
            <person name="Jurka J."/>
            <person name="Kapitonov V.V."/>
            <person name="Kroger N."/>
            <person name="Lau W.W."/>
            <person name="Lane T.W."/>
            <person name="Larimer F.W."/>
            <person name="Lippmeier J.C."/>
            <person name="Lucas S."/>
            <person name="Medina M."/>
            <person name="Montsant A."/>
            <person name="Obornik M."/>
            <person name="Parker M.S."/>
            <person name="Palenik B."/>
            <person name="Pazour G.J."/>
            <person name="Richardson P.M."/>
            <person name="Rynearson T.A."/>
            <person name="Saito M.A."/>
            <person name="Schwartz D.C."/>
            <person name="Thamatrakoln K."/>
            <person name="Valentin K."/>
            <person name="Vardi A."/>
            <person name="Wilkerson F.P."/>
            <person name="Rokhsar D.S."/>
        </authorList>
    </citation>
    <scope>NUCLEOTIDE SEQUENCE [LARGE SCALE GENOMIC DNA]</scope>
    <source>
        <strain evidence="2 3">CCMP1335</strain>
    </source>
</reference>
<evidence type="ECO:0000313" key="2">
    <source>
        <dbReference type="EMBL" id="EED90309.1"/>
    </source>
</evidence>
<dbReference type="InParanoid" id="B8C8L3"/>
<dbReference type="InterPro" id="IPR036020">
    <property type="entry name" value="WW_dom_sf"/>
</dbReference>
<dbReference type="Pfam" id="PF00397">
    <property type="entry name" value="WW"/>
    <property type="match status" value="2"/>
</dbReference>
<dbReference type="PaxDb" id="35128-Thaps20404"/>
<dbReference type="PANTHER" id="PTHR11864:SF0">
    <property type="entry name" value="PRP40 PRE-MRNA PROCESSING FACTOR 40 HOMOLOG A (YEAST)"/>
    <property type="match status" value="1"/>
</dbReference>
<dbReference type="Gene3D" id="2.20.70.10">
    <property type="match status" value="2"/>
</dbReference>
<dbReference type="SUPFAM" id="SSF51045">
    <property type="entry name" value="WW domain"/>
    <property type="match status" value="2"/>
</dbReference>